<reference evidence="1" key="1">
    <citation type="submission" date="2020-12" db="EMBL/GenBank/DDBJ databases">
        <title>Enhanced detection system for hospital associated transmission using whole genome sequencing surveillance.</title>
        <authorList>
            <person name="Harrison L.H."/>
            <person name="Van Tyne D."/>
            <person name="Marsh J.W."/>
            <person name="Griffith M.P."/>
            <person name="Snyder D.J."/>
            <person name="Cooper V.S."/>
            <person name="Mustapha M."/>
        </authorList>
    </citation>
    <scope>NUCLEOTIDE SEQUENCE</scope>
    <source>
        <strain evidence="1">PSB00042</strain>
    </source>
</reference>
<sequence>MPRPTKGKAVKAVATIQLASLKARYAVEYNTTESRDCSAGNCAGVCRCSRITSARVKDASGIGPQHMKLVRLATKTTPLKEYKPTRLESYCLQRLMVHHGCYAPENYEISTGGGYYGEEVSDISFSSLHELQMSVRELFMQQSDHEKVMYILNLEYGFIADIVKQTNAVELVETNLGTIQASAGAMMLKRQHSYLYHLEHDSILGITLDRLLIDGNHRLSYMIGEEGPEHQGWFINLFKTLEGEVSDSALLLGAPC</sequence>
<dbReference type="RefSeq" id="WP_198747760.1">
    <property type="nucleotide sequence ID" value="NZ_JAEHTE010000023.1"/>
</dbReference>
<dbReference type="AlphaFoldDB" id="A0A8I1JL87"/>
<organism evidence="1 2">
    <name type="scientific">Pseudomonas putida</name>
    <name type="common">Arthrobacter siderocapsulatus</name>
    <dbReference type="NCBI Taxonomy" id="303"/>
    <lineage>
        <taxon>Bacteria</taxon>
        <taxon>Pseudomonadati</taxon>
        <taxon>Pseudomonadota</taxon>
        <taxon>Gammaproteobacteria</taxon>
        <taxon>Pseudomonadales</taxon>
        <taxon>Pseudomonadaceae</taxon>
        <taxon>Pseudomonas</taxon>
    </lineage>
</organism>
<protein>
    <submittedName>
        <fullName evidence="1">Uncharacterized protein</fullName>
    </submittedName>
</protein>
<accession>A0A8I1JL87</accession>
<evidence type="ECO:0000313" key="1">
    <source>
        <dbReference type="EMBL" id="MBI6885833.1"/>
    </source>
</evidence>
<comment type="caution">
    <text evidence="1">The sequence shown here is derived from an EMBL/GenBank/DDBJ whole genome shotgun (WGS) entry which is preliminary data.</text>
</comment>
<dbReference type="Proteomes" id="UP000637061">
    <property type="component" value="Unassembled WGS sequence"/>
</dbReference>
<proteinExistence type="predicted"/>
<evidence type="ECO:0000313" key="2">
    <source>
        <dbReference type="Proteomes" id="UP000637061"/>
    </source>
</evidence>
<gene>
    <name evidence="1" type="ORF">JEU22_18150</name>
</gene>
<name>A0A8I1JL87_PSEPU</name>
<dbReference type="EMBL" id="JAEHTE010000023">
    <property type="protein sequence ID" value="MBI6885833.1"/>
    <property type="molecule type" value="Genomic_DNA"/>
</dbReference>